<dbReference type="SUPFAM" id="SSF54637">
    <property type="entry name" value="Thioesterase/thiol ester dehydrase-isomerase"/>
    <property type="match status" value="1"/>
</dbReference>
<feature type="domain" description="Thioesterase" evidence="1">
    <location>
        <begin position="44"/>
        <end position="88"/>
    </location>
</feature>
<evidence type="ECO:0000313" key="3">
    <source>
        <dbReference type="Proteomes" id="UP000252707"/>
    </source>
</evidence>
<dbReference type="GO" id="GO:0016790">
    <property type="term" value="F:thiolester hydrolase activity"/>
    <property type="evidence" value="ECO:0007669"/>
    <property type="project" value="UniProtKB-ARBA"/>
</dbReference>
<accession>A0A369CEK4</accession>
<dbReference type="CDD" id="cd03443">
    <property type="entry name" value="PaaI_thioesterase"/>
    <property type="match status" value="1"/>
</dbReference>
<protein>
    <submittedName>
        <fullName evidence="2">Thioesterase superfamily protein</fullName>
    </submittedName>
</protein>
<name>A0A369CEK4_9GAMM</name>
<dbReference type="InterPro" id="IPR029069">
    <property type="entry name" value="HotDog_dom_sf"/>
</dbReference>
<proteinExistence type="predicted"/>
<evidence type="ECO:0000313" key="2">
    <source>
        <dbReference type="EMBL" id="RCX32349.1"/>
    </source>
</evidence>
<organism evidence="2 3">
    <name type="scientific">Thioalbus denitrificans</name>
    <dbReference type="NCBI Taxonomy" id="547122"/>
    <lineage>
        <taxon>Bacteria</taxon>
        <taxon>Pseudomonadati</taxon>
        <taxon>Pseudomonadota</taxon>
        <taxon>Gammaproteobacteria</taxon>
        <taxon>Chromatiales</taxon>
        <taxon>Ectothiorhodospiraceae</taxon>
        <taxon>Thioalbus</taxon>
    </lineage>
</organism>
<dbReference type="Gene3D" id="3.10.129.10">
    <property type="entry name" value="Hotdog Thioesterase"/>
    <property type="match status" value="1"/>
</dbReference>
<dbReference type="Proteomes" id="UP000252707">
    <property type="component" value="Unassembled WGS sequence"/>
</dbReference>
<dbReference type="InterPro" id="IPR006683">
    <property type="entry name" value="Thioestr_dom"/>
</dbReference>
<evidence type="ECO:0000259" key="1">
    <source>
        <dbReference type="Pfam" id="PF03061"/>
    </source>
</evidence>
<gene>
    <name evidence="2" type="ORF">DFQ59_102711</name>
</gene>
<dbReference type="EMBL" id="QPJY01000002">
    <property type="protein sequence ID" value="RCX32349.1"/>
    <property type="molecule type" value="Genomic_DNA"/>
</dbReference>
<sequence length="106" mass="11058">MLRCSPCQGRAIACGLRLALAFLGGSESTVKGETVHQLSRLPDAAGAVTTSLTINFLQKPAAVDLLAEGQVLKLGRRLAVMEVSLYSVGRPDPVAHVTGTYALPPS</sequence>
<dbReference type="AlphaFoldDB" id="A0A369CEK4"/>
<keyword evidence="3" id="KW-1185">Reference proteome</keyword>
<dbReference type="Pfam" id="PF03061">
    <property type="entry name" value="4HBT"/>
    <property type="match status" value="1"/>
</dbReference>
<reference evidence="2 3" key="1">
    <citation type="submission" date="2018-07" db="EMBL/GenBank/DDBJ databases">
        <title>Genomic Encyclopedia of Type Strains, Phase IV (KMG-IV): sequencing the most valuable type-strain genomes for metagenomic binning, comparative biology and taxonomic classification.</title>
        <authorList>
            <person name="Goeker M."/>
        </authorList>
    </citation>
    <scope>NUCLEOTIDE SEQUENCE [LARGE SCALE GENOMIC DNA]</scope>
    <source>
        <strain evidence="2 3">DSM 26407</strain>
    </source>
</reference>
<comment type="caution">
    <text evidence="2">The sequence shown here is derived from an EMBL/GenBank/DDBJ whole genome shotgun (WGS) entry which is preliminary data.</text>
</comment>